<feature type="domain" description="DnaT DNA-binding" evidence="2">
    <location>
        <begin position="93"/>
        <end position="156"/>
    </location>
</feature>
<feature type="compositionally biased region" description="Polar residues" evidence="1">
    <location>
        <begin position="254"/>
        <end position="263"/>
    </location>
</feature>
<evidence type="ECO:0000313" key="4">
    <source>
        <dbReference type="Proteomes" id="UP000010305"/>
    </source>
</evidence>
<dbReference type="Proteomes" id="UP000010305">
    <property type="component" value="Unassembled WGS sequence"/>
</dbReference>
<dbReference type="Pfam" id="PF17948">
    <property type="entry name" value="DnaT"/>
    <property type="match status" value="2"/>
</dbReference>
<dbReference type="AlphaFoldDB" id="J5K420"/>
<protein>
    <recommendedName>
        <fullName evidence="2">DnaT DNA-binding domain-containing protein</fullName>
    </recommendedName>
</protein>
<evidence type="ECO:0000313" key="3">
    <source>
        <dbReference type="EMBL" id="EJP71073.1"/>
    </source>
</evidence>
<sequence>MKKIKISFSREVAETLGLESAVILELFNQNLLDNSSYDDLVLSINENANYLDDGKIESSIDKLLRYDFIKIKNTSNGANFSVKAASKNNNSKRISNDWMPSHETLEIIGMAKIPSEFLNLKIKEFKIYWIERGQQKNNWNSTFIDFLRREWSKEVNSNKTTPYVLDESWFPDDDVFDILNLSEITKDSALKYLREFILYWKDKGSAFTTWNSKFIDHVKRRYMMDNEIGDNEENKKYSEPGKYTQDFKSRKNDSNWANEINLD</sequence>
<dbReference type="InterPro" id="IPR040480">
    <property type="entry name" value="DnaT_DNA_bind"/>
</dbReference>
<name>J5K420_9GAMM</name>
<reference evidence="3 4" key="1">
    <citation type="journal article" date="2012" name="ISME J.">
        <title>Genomic insights to SAR86, an abundant and uncultivated marine bacterial lineage.</title>
        <authorList>
            <person name="Dupont C.L."/>
            <person name="Rusch D.B."/>
            <person name="Yooseph S."/>
            <person name="Lombardo M.J."/>
            <person name="Richter R.A."/>
            <person name="Valas R."/>
            <person name="Novotny M."/>
            <person name="Yee-Greenbaum J."/>
            <person name="Selengut J.D."/>
            <person name="Haft D.H."/>
            <person name="Halpern A.L."/>
            <person name="Lasken R.S."/>
            <person name="Nealson K."/>
            <person name="Friedman R."/>
            <person name="Venter J.C."/>
        </authorList>
    </citation>
    <scope>NUCLEOTIDE SEQUENCE [LARGE SCALE GENOMIC DNA]</scope>
</reference>
<dbReference type="Gene3D" id="1.10.8.1180">
    <property type="match status" value="2"/>
</dbReference>
<evidence type="ECO:0000256" key="1">
    <source>
        <dbReference type="SAM" id="MobiDB-lite"/>
    </source>
</evidence>
<dbReference type="HOGENOM" id="CLU_1057234_0_0_6"/>
<feature type="compositionally biased region" description="Basic and acidic residues" evidence="1">
    <location>
        <begin position="232"/>
        <end position="253"/>
    </location>
</feature>
<feature type="domain" description="DnaT DNA-binding" evidence="2">
    <location>
        <begin position="165"/>
        <end position="221"/>
    </location>
</feature>
<organism evidence="3 4">
    <name type="scientific">SAR86 cluster bacterium SAR86A</name>
    <dbReference type="NCBI Taxonomy" id="1123866"/>
    <lineage>
        <taxon>Bacteria</taxon>
        <taxon>Pseudomonadati</taxon>
        <taxon>Pseudomonadota</taxon>
        <taxon>Gammaproteobacteria</taxon>
        <taxon>SAR86 cluster</taxon>
    </lineage>
</organism>
<evidence type="ECO:0000259" key="2">
    <source>
        <dbReference type="Pfam" id="PF17948"/>
    </source>
</evidence>
<dbReference type="STRING" id="1123866.NT01SARS_0873"/>
<dbReference type="EMBL" id="JH611157">
    <property type="protein sequence ID" value="EJP71073.1"/>
    <property type="molecule type" value="Genomic_DNA"/>
</dbReference>
<gene>
    <name evidence="3" type="ORF">NT01SARS_0873</name>
</gene>
<feature type="region of interest" description="Disordered" evidence="1">
    <location>
        <begin position="231"/>
        <end position="263"/>
    </location>
</feature>
<accession>J5K420</accession>
<proteinExistence type="predicted"/>